<dbReference type="InterPro" id="IPR054186">
    <property type="entry name" value="DUF6891"/>
</dbReference>
<proteinExistence type="predicted"/>
<dbReference type="AlphaFoldDB" id="A0A7Z9A158"/>
<protein>
    <recommendedName>
        <fullName evidence="1">DUF6891 domain-containing protein</fullName>
    </recommendedName>
</protein>
<evidence type="ECO:0000313" key="3">
    <source>
        <dbReference type="Proteomes" id="UP000282386"/>
    </source>
</evidence>
<dbReference type="EMBL" id="LR134479">
    <property type="protein sequence ID" value="VEI22063.1"/>
    <property type="molecule type" value="Genomic_DNA"/>
</dbReference>
<name>A0A7Z9A158_9MICC</name>
<dbReference type="Pfam" id="PF21831">
    <property type="entry name" value="DUF6891"/>
    <property type="match status" value="1"/>
</dbReference>
<dbReference type="Proteomes" id="UP000282386">
    <property type="component" value="Chromosome"/>
</dbReference>
<gene>
    <name evidence="2" type="ORF">NCTC10207_00129</name>
</gene>
<reference evidence="2 3" key="1">
    <citation type="submission" date="2018-12" db="EMBL/GenBank/DDBJ databases">
        <authorList>
            <consortium name="Pathogen Informatics"/>
        </authorList>
    </citation>
    <scope>NUCLEOTIDE SEQUENCE [LARGE SCALE GENOMIC DNA]</scope>
    <source>
        <strain evidence="2 3">NCTC10207</strain>
    </source>
</reference>
<evidence type="ECO:0000313" key="2">
    <source>
        <dbReference type="EMBL" id="VEI22063.1"/>
    </source>
</evidence>
<accession>A0A7Z9A158</accession>
<feature type="domain" description="DUF6891" evidence="1">
    <location>
        <begin position="63"/>
        <end position="264"/>
    </location>
</feature>
<sequence length="275" mass="31442">MYYWVIVCEVMVPAGVTKPRASTQQSLYTGGMSQEITEETATTWYNHCLTLDPPVPAEWGVDQETREVIEDDIRTHLARGVGDPELYAEVILDSIDYLSDNDQDTEKSSCPTEEAINAYACQVIERHRNLAQELGITREDGNLERAFAQLAEEGILGRSNFTCCGTCGNYEIVDERDSSRTWYGYVFYHQQDAEAIPQGRGVFLGYGIFWPAHCTKEQFEAMSEEEKDETYERLSVAMMRDKVVPVLERNGMQVDWNGDFSRRPYIHNVWAFEVP</sequence>
<evidence type="ECO:0000259" key="1">
    <source>
        <dbReference type="Pfam" id="PF21831"/>
    </source>
</evidence>
<organism evidence="2 3">
    <name type="scientific">Rothia aeria</name>
    <dbReference type="NCBI Taxonomy" id="172042"/>
    <lineage>
        <taxon>Bacteria</taxon>
        <taxon>Bacillati</taxon>
        <taxon>Actinomycetota</taxon>
        <taxon>Actinomycetes</taxon>
        <taxon>Micrococcales</taxon>
        <taxon>Micrococcaceae</taxon>
        <taxon>Rothia</taxon>
    </lineage>
</organism>